<accession>A0A6M1SR61</accession>
<proteinExistence type="inferred from homology"/>
<feature type="active site" description="Charge relay system" evidence="2">
    <location>
        <position position="266"/>
    </location>
</feature>
<dbReference type="PIRSF" id="PIRSF005211">
    <property type="entry name" value="Ab_hydro_YheT"/>
    <property type="match status" value="1"/>
</dbReference>
<dbReference type="InterPro" id="IPR029058">
    <property type="entry name" value="AB_hydrolase_fold"/>
</dbReference>
<dbReference type="InterPro" id="IPR012020">
    <property type="entry name" value="ABHD4"/>
</dbReference>
<protein>
    <submittedName>
        <fullName evidence="4">Alpha/beta fold hydrolase</fullName>
    </submittedName>
</protein>
<feature type="active site" description="Charge relay system" evidence="2">
    <location>
        <position position="145"/>
    </location>
</feature>
<keyword evidence="4" id="KW-0378">Hydrolase</keyword>
<feature type="active site" description="Charge relay system" evidence="2">
    <location>
        <position position="295"/>
    </location>
</feature>
<sequence length="318" mass="36166">MILTSSLHDIPAFRSPSWCMNGHVHTIACSFLDGVHPPYQKRVEITTPDDDFLEIDVIDQENDNPVIALFHGLEGSTERYYMTELAADLKEVGFSVAALNFRSCGSRLNRQPRFYHSGETKDYATFFKWIQKTFPGKKIGAAGFSLGANALLKSLGEEMDRHPADAAVAVSVPYDLRLGSINLSQGFNRVYDYRFLRTLRRKLDEKRRQYPDLPRFTGSTLYDFDDQVTSKVHGFADAEDYYARCSARKFVSDIRKPALLIHSDQDPLCPISGMPVDKIRENPVLDYVITDEGGHVGFRSEPRGWLNYVIIEYLHKVL</sequence>
<dbReference type="PANTHER" id="PTHR10794">
    <property type="entry name" value="ABHYDROLASE DOMAIN-CONTAINING PROTEIN"/>
    <property type="match status" value="1"/>
</dbReference>
<dbReference type="EMBL" id="JAALLT010000001">
    <property type="protein sequence ID" value="NGP75300.1"/>
    <property type="molecule type" value="Genomic_DNA"/>
</dbReference>
<dbReference type="GO" id="GO:0034338">
    <property type="term" value="F:short-chain carboxylesterase activity"/>
    <property type="evidence" value="ECO:0007669"/>
    <property type="project" value="TreeGrafter"/>
</dbReference>
<dbReference type="PANTHER" id="PTHR10794:SF94">
    <property type="entry name" value="ESTERASE YHET-RELATED"/>
    <property type="match status" value="1"/>
</dbReference>
<evidence type="ECO:0000259" key="3">
    <source>
        <dbReference type="Pfam" id="PF00561"/>
    </source>
</evidence>
<comment type="similarity">
    <text evidence="1">Belongs to the AB hydrolase superfamily. AB hydrolase 4 family.</text>
</comment>
<comment type="caution">
    <text evidence="4">The sequence shown here is derived from an EMBL/GenBank/DDBJ whole genome shotgun (WGS) entry which is preliminary data.</text>
</comment>
<dbReference type="GO" id="GO:0047372">
    <property type="term" value="F:monoacylglycerol lipase activity"/>
    <property type="evidence" value="ECO:0007669"/>
    <property type="project" value="TreeGrafter"/>
</dbReference>
<organism evidence="4 5">
    <name type="scientific">Halalkalibaculum roseum</name>
    <dbReference type="NCBI Taxonomy" id="2709311"/>
    <lineage>
        <taxon>Bacteria</taxon>
        <taxon>Pseudomonadati</taxon>
        <taxon>Balneolota</taxon>
        <taxon>Balneolia</taxon>
        <taxon>Balneolales</taxon>
        <taxon>Balneolaceae</taxon>
        <taxon>Halalkalibaculum</taxon>
    </lineage>
</organism>
<keyword evidence="5" id="KW-1185">Reference proteome</keyword>
<dbReference type="Proteomes" id="UP000473278">
    <property type="component" value="Unassembled WGS sequence"/>
</dbReference>
<dbReference type="InterPro" id="IPR050960">
    <property type="entry name" value="AB_hydrolase_4_sf"/>
</dbReference>
<evidence type="ECO:0000256" key="2">
    <source>
        <dbReference type="PIRSR" id="PIRSR005211-1"/>
    </source>
</evidence>
<gene>
    <name evidence="4" type="ORF">G3570_01550</name>
</gene>
<dbReference type="Pfam" id="PF00561">
    <property type="entry name" value="Abhydrolase_1"/>
    <property type="match status" value="1"/>
</dbReference>
<evidence type="ECO:0000256" key="1">
    <source>
        <dbReference type="ARBA" id="ARBA00010884"/>
    </source>
</evidence>
<dbReference type="RefSeq" id="WP_165138484.1">
    <property type="nucleotide sequence ID" value="NZ_JAALLT010000001.1"/>
</dbReference>
<evidence type="ECO:0000313" key="5">
    <source>
        <dbReference type="Proteomes" id="UP000473278"/>
    </source>
</evidence>
<evidence type="ECO:0000313" key="4">
    <source>
        <dbReference type="EMBL" id="NGP75300.1"/>
    </source>
</evidence>
<dbReference type="InterPro" id="IPR000073">
    <property type="entry name" value="AB_hydrolase_1"/>
</dbReference>
<name>A0A6M1SR61_9BACT</name>
<dbReference type="Gene3D" id="3.40.50.1820">
    <property type="entry name" value="alpha/beta hydrolase"/>
    <property type="match status" value="1"/>
</dbReference>
<reference evidence="4 5" key="1">
    <citation type="submission" date="2020-02" db="EMBL/GenBank/DDBJ databases">
        <title>Balneolaceae bacterium YR4-1, complete genome.</title>
        <authorList>
            <person name="Li Y."/>
            <person name="Wu S."/>
        </authorList>
    </citation>
    <scope>NUCLEOTIDE SEQUENCE [LARGE SCALE GENOMIC DNA]</scope>
    <source>
        <strain evidence="4 5">YR4-1</strain>
    </source>
</reference>
<feature type="domain" description="AB hydrolase-1" evidence="3">
    <location>
        <begin position="65"/>
        <end position="298"/>
    </location>
</feature>
<dbReference type="SUPFAM" id="SSF53474">
    <property type="entry name" value="alpha/beta-Hydrolases"/>
    <property type="match status" value="1"/>
</dbReference>
<dbReference type="AlphaFoldDB" id="A0A6M1SR61"/>